<keyword evidence="5 7" id="KW-0560">Oxidoreductase</keyword>
<keyword evidence="4 7" id="KW-0521">NADP</keyword>
<dbReference type="AlphaFoldDB" id="A0A537JGX1"/>
<organism evidence="10 11">
    <name type="scientific">Candidatus Segetimicrobium genomatis</name>
    <dbReference type="NCBI Taxonomy" id="2569760"/>
    <lineage>
        <taxon>Bacteria</taxon>
        <taxon>Bacillati</taxon>
        <taxon>Candidatus Sysuimicrobiota</taxon>
        <taxon>Candidatus Sysuimicrobiia</taxon>
        <taxon>Candidatus Sysuimicrobiales</taxon>
        <taxon>Candidatus Segetimicrobiaceae</taxon>
        <taxon>Candidatus Segetimicrobium</taxon>
    </lineage>
</organism>
<dbReference type="Gene3D" id="3.40.109.10">
    <property type="entry name" value="NADH Oxidase"/>
    <property type="match status" value="1"/>
</dbReference>
<dbReference type="GO" id="GO:0016491">
    <property type="term" value="F:oxidoreductase activity"/>
    <property type="evidence" value="ECO:0007669"/>
    <property type="project" value="UniProtKB-UniRule"/>
</dbReference>
<keyword evidence="6 7" id="KW-0520">NAD</keyword>
<evidence type="ECO:0000259" key="9">
    <source>
        <dbReference type="Pfam" id="PF00881"/>
    </source>
</evidence>
<evidence type="ECO:0000256" key="6">
    <source>
        <dbReference type="ARBA" id="ARBA00023027"/>
    </source>
</evidence>
<evidence type="ECO:0000256" key="1">
    <source>
        <dbReference type="ARBA" id="ARBA00007118"/>
    </source>
</evidence>
<dbReference type="InterPro" id="IPR026021">
    <property type="entry name" value="YdjA-like"/>
</dbReference>
<dbReference type="SUPFAM" id="SSF55469">
    <property type="entry name" value="FMN-dependent nitroreductase-like"/>
    <property type="match status" value="1"/>
</dbReference>
<feature type="binding site" description="in other chain" evidence="8">
    <location>
        <begin position="19"/>
        <end position="21"/>
    </location>
    <ligand>
        <name>FMN</name>
        <dbReference type="ChEBI" id="CHEBI:58210"/>
        <note>ligand shared between dimeric partners</note>
    </ligand>
</feature>
<evidence type="ECO:0000313" key="11">
    <source>
        <dbReference type="Proteomes" id="UP000320048"/>
    </source>
</evidence>
<dbReference type="EC" id="1.-.-.-" evidence="7"/>
<reference evidence="10 11" key="1">
    <citation type="journal article" date="2019" name="Nat. Microbiol.">
        <title>Mediterranean grassland soil C-N compound turnover is dependent on rainfall and depth, and is mediated by genomically divergent microorganisms.</title>
        <authorList>
            <person name="Diamond S."/>
            <person name="Andeer P.F."/>
            <person name="Li Z."/>
            <person name="Crits-Christoph A."/>
            <person name="Burstein D."/>
            <person name="Anantharaman K."/>
            <person name="Lane K.R."/>
            <person name="Thomas B.C."/>
            <person name="Pan C."/>
            <person name="Northen T.R."/>
            <person name="Banfield J.F."/>
        </authorList>
    </citation>
    <scope>NUCLEOTIDE SEQUENCE [LARGE SCALE GENOMIC DNA]</scope>
    <source>
        <strain evidence="10">NP_7</strain>
    </source>
</reference>
<dbReference type="InterPro" id="IPR000415">
    <property type="entry name" value="Nitroreductase-like"/>
</dbReference>
<accession>A0A537JGX1</accession>
<evidence type="ECO:0000256" key="7">
    <source>
        <dbReference type="PIRNR" id="PIRNR000232"/>
    </source>
</evidence>
<protein>
    <recommendedName>
        <fullName evidence="7">Putative NAD(P)H nitroreductase</fullName>
        <ecNumber evidence="7">1.-.-.-</ecNumber>
    </recommendedName>
</protein>
<keyword evidence="3 7" id="KW-0288">FMN</keyword>
<evidence type="ECO:0000256" key="2">
    <source>
        <dbReference type="ARBA" id="ARBA00022630"/>
    </source>
</evidence>
<dbReference type="PANTHER" id="PTHR43821:SF1">
    <property type="entry name" value="NAD(P)H NITROREDUCTASE YDJA-RELATED"/>
    <property type="match status" value="1"/>
</dbReference>
<comment type="caution">
    <text evidence="10">The sequence shown here is derived from an EMBL/GenBank/DDBJ whole genome shotgun (WGS) entry which is preliminary data.</text>
</comment>
<evidence type="ECO:0000256" key="4">
    <source>
        <dbReference type="ARBA" id="ARBA00022857"/>
    </source>
</evidence>
<feature type="domain" description="Nitroreductase" evidence="9">
    <location>
        <begin position="16"/>
        <end position="176"/>
    </location>
</feature>
<keyword evidence="2 7" id="KW-0285">Flavoprotein</keyword>
<feature type="binding site" evidence="8">
    <location>
        <position position="48"/>
    </location>
    <ligand>
        <name>FMN</name>
        <dbReference type="ChEBI" id="CHEBI:58210"/>
        <note>ligand shared between dimeric partners</note>
    </ligand>
</feature>
<dbReference type="InterPro" id="IPR029479">
    <property type="entry name" value="Nitroreductase"/>
</dbReference>
<sequence>MPMATVSPSTSVLDVIRSRRSVPRLKPDPVPRELIAQLLDAAVWAPNHRLTEPWKFFVLAGQSKRRFAEIRRDFRRTQLPNPDAAEVQAALEKVYRDAAETPVIIAVTSHVADDPEQREEDFWATYGAAYAFMLGAWSHGLGTYFRTGALRDYPPFRQLLGLPPDHRIIGVIYAGYPVEVPQRRRTPAAEKTVWLE</sequence>
<evidence type="ECO:0000256" key="3">
    <source>
        <dbReference type="ARBA" id="ARBA00022643"/>
    </source>
</evidence>
<dbReference type="PIRSF" id="PIRSF000232">
    <property type="entry name" value="YdjA"/>
    <property type="match status" value="1"/>
</dbReference>
<gene>
    <name evidence="10" type="ORF">E6H04_04265</name>
</gene>
<evidence type="ECO:0000256" key="8">
    <source>
        <dbReference type="PIRSR" id="PIRSR000232-1"/>
    </source>
</evidence>
<dbReference type="Proteomes" id="UP000320048">
    <property type="component" value="Unassembled WGS sequence"/>
</dbReference>
<proteinExistence type="inferred from homology"/>
<comment type="similarity">
    <text evidence="1 7">Belongs to the nitroreductase family.</text>
</comment>
<dbReference type="Pfam" id="PF00881">
    <property type="entry name" value="Nitroreductase"/>
    <property type="match status" value="1"/>
</dbReference>
<comment type="cofactor">
    <cofactor evidence="8">
        <name>FMN</name>
        <dbReference type="ChEBI" id="CHEBI:58210"/>
    </cofactor>
    <text evidence="8">Binds 1 FMN per subunit.</text>
</comment>
<evidence type="ECO:0000313" key="10">
    <source>
        <dbReference type="EMBL" id="TMI82744.1"/>
    </source>
</evidence>
<name>A0A537JGX1_9BACT</name>
<dbReference type="EMBL" id="VBAO01000110">
    <property type="protein sequence ID" value="TMI82744.1"/>
    <property type="molecule type" value="Genomic_DNA"/>
</dbReference>
<dbReference type="CDD" id="cd02135">
    <property type="entry name" value="YdjA-like"/>
    <property type="match status" value="1"/>
</dbReference>
<dbReference type="PANTHER" id="PTHR43821">
    <property type="entry name" value="NAD(P)H NITROREDUCTASE YDJA-RELATED"/>
    <property type="match status" value="1"/>
</dbReference>
<evidence type="ECO:0000256" key="5">
    <source>
        <dbReference type="ARBA" id="ARBA00023002"/>
    </source>
</evidence>
<dbReference type="InterPro" id="IPR052530">
    <property type="entry name" value="NAD(P)H_nitroreductase"/>
</dbReference>